<organism evidence="2 3">
    <name type="scientific">Drechmeria coniospora</name>
    <name type="common">Nematophagous fungus</name>
    <name type="synonym">Meria coniospora</name>
    <dbReference type="NCBI Taxonomy" id="98403"/>
    <lineage>
        <taxon>Eukaryota</taxon>
        <taxon>Fungi</taxon>
        <taxon>Dikarya</taxon>
        <taxon>Ascomycota</taxon>
        <taxon>Pezizomycotina</taxon>
        <taxon>Sordariomycetes</taxon>
        <taxon>Hypocreomycetidae</taxon>
        <taxon>Hypocreales</taxon>
        <taxon>Ophiocordycipitaceae</taxon>
        <taxon>Drechmeria</taxon>
    </lineage>
</organism>
<dbReference type="RefSeq" id="XP_040655792.1">
    <property type="nucleotide sequence ID" value="XM_040800759.1"/>
</dbReference>
<dbReference type="EMBL" id="LAYC01000002">
    <property type="protein sequence ID" value="KYK56440.1"/>
    <property type="molecule type" value="Genomic_DNA"/>
</dbReference>
<sequence length="226" mass="24893">MAAPGLTTSNSVRTNAAFSIPNGWAKEHGGAIKNNADPEEYTKQMLQDEGNMMDKLNNHEEKVERLPHGPHHKGRLGKTRRTSNSNRRGKTRDLLSLAGIIGVCTEGISTSYASPQIATDLFDEGTKSKRSQHRKKNHRFDALPDVFTTVPPAKAGSKTRSSVKPKELQSTADNTSREWAAFAKFSDSRRSSDSSSPRVDKRRSNVSTPFLRNIRLGQGENLPPIG</sequence>
<feature type="region of interest" description="Disordered" evidence="1">
    <location>
        <begin position="20"/>
        <end position="91"/>
    </location>
</feature>
<accession>A0A151GH59</accession>
<evidence type="ECO:0000256" key="1">
    <source>
        <dbReference type="SAM" id="MobiDB-lite"/>
    </source>
</evidence>
<evidence type="ECO:0000313" key="2">
    <source>
        <dbReference type="EMBL" id="KYK56440.1"/>
    </source>
</evidence>
<feature type="compositionally biased region" description="Basic and acidic residues" evidence="1">
    <location>
        <begin position="56"/>
        <end position="67"/>
    </location>
</feature>
<proteinExistence type="predicted"/>
<feature type="compositionally biased region" description="Basic residues" evidence="1">
    <location>
        <begin position="68"/>
        <end position="81"/>
    </location>
</feature>
<dbReference type="InParanoid" id="A0A151GH59"/>
<comment type="caution">
    <text evidence="2">The sequence shown here is derived from an EMBL/GenBank/DDBJ whole genome shotgun (WGS) entry which is preliminary data.</text>
</comment>
<reference evidence="2 3" key="1">
    <citation type="journal article" date="2016" name="Sci. Rep.">
        <title>Insights into Adaptations to a Near-Obligate Nematode Endoparasitic Lifestyle from the Finished Genome of Drechmeria coniospora.</title>
        <authorList>
            <person name="Zhang L."/>
            <person name="Zhou Z."/>
            <person name="Guo Q."/>
            <person name="Fokkens L."/>
            <person name="Miskei M."/>
            <person name="Pocsi I."/>
            <person name="Zhang W."/>
            <person name="Chen M."/>
            <person name="Wang L."/>
            <person name="Sun Y."/>
            <person name="Donzelli B.G."/>
            <person name="Gibson D.M."/>
            <person name="Nelson D.R."/>
            <person name="Luo J.G."/>
            <person name="Rep M."/>
            <person name="Liu H."/>
            <person name="Yang S."/>
            <person name="Wang J."/>
            <person name="Krasnoff S.B."/>
            <person name="Xu Y."/>
            <person name="Molnar I."/>
            <person name="Lin M."/>
        </authorList>
    </citation>
    <scope>NUCLEOTIDE SEQUENCE [LARGE SCALE GENOMIC DNA]</scope>
    <source>
        <strain evidence="2 3">ARSEF 6962</strain>
    </source>
</reference>
<protein>
    <submittedName>
        <fullName evidence="2">Uncharacterized protein</fullName>
    </submittedName>
</protein>
<dbReference type="AlphaFoldDB" id="A0A151GH59"/>
<gene>
    <name evidence="2" type="ORF">DCS_03440</name>
</gene>
<evidence type="ECO:0000313" key="3">
    <source>
        <dbReference type="Proteomes" id="UP000076580"/>
    </source>
</evidence>
<feature type="compositionally biased region" description="Basic residues" evidence="1">
    <location>
        <begin position="128"/>
        <end position="138"/>
    </location>
</feature>
<dbReference type="Proteomes" id="UP000076580">
    <property type="component" value="Chromosome 02"/>
</dbReference>
<keyword evidence="3" id="KW-1185">Reference proteome</keyword>
<feature type="region of interest" description="Disordered" evidence="1">
    <location>
        <begin position="125"/>
        <end position="226"/>
    </location>
</feature>
<feature type="compositionally biased region" description="Basic and acidic residues" evidence="1">
    <location>
        <begin position="186"/>
        <end position="203"/>
    </location>
</feature>
<feature type="compositionally biased region" description="Polar residues" evidence="1">
    <location>
        <begin position="158"/>
        <end position="174"/>
    </location>
</feature>
<dbReference type="GeneID" id="63716083"/>
<name>A0A151GH59_DRECN</name>